<dbReference type="InterPro" id="IPR036390">
    <property type="entry name" value="WH_DNA-bd_sf"/>
</dbReference>
<evidence type="ECO:0000256" key="3">
    <source>
        <dbReference type="ARBA" id="ARBA00023125"/>
    </source>
</evidence>
<proteinExistence type="inferred from homology"/>
<evidence type="ECO:0000259" key="5">
    <source>
        <dbReference type="PROSITE" id="PS50931"/>
    </source>
</evidence>
<dbReference type="SUPFAM" id="SSF46785">
    <property type="entry name" value="Winged helix' DNA-binding domain"/>
    <property type="match status" value="1"/>
</dbReference>
<dbReference type="InterPro" id="IPR005119">
    <property type="entry name" value="LysR_subst-bd"/>
</dbReference>
<dbReference type="Gene3D" id="1.10.10.10">
    <property type="entry name" value="Winged helix-like DNA-binding domain superfamily/Winged helix DNA-binding domain"/>
    <property type="match status" value="1"/>
</dbReference>
<dbReference type="PANTHER" id="PTHR30537">
    <property type="entry name" value="HTH-TYPE TRANSCRIPTIONAL REGULATOR"/>
    <property type="match status" value="1"/>
</dbReference>
<name>A0ABP7N2I4_9GAMM</name>
<keyword evidence="2" id="KW-0805">Transcription regulation</keyword>
<keyword evidence="4" id="KW-0804">Transcription</keyword>
<dbReference type="RefSeq" id="WP_344799878.1">
    <property type="nucleotide sequence ID" value="NZ_BAABBN010000012.1"/>
</dbReference>
<accession>A0ABP7N2I4</accession>
<evidence type="ECO:0000256" key="1">
    <source>
        <dbReference type="ARBA" id="ARBA00009437"/>
    </source>
</evidence>
<dbReference type="Pfam" id="PF03466">
    <property type="entry name" value="LysR_substrate"/>
    <property type="match status" value="1"/>
</dbReference>
<organism evidence="6 7">
    <name type="scientific">Litoribacillus peritrichatus</name>
    <dbReference type="NCBI Taxonomy" id="718191"/>
    <lineage>
        <taxon>Bacteria</taxon>
        <taxon>Pseudomonadati</taxon>
        <taxon>Pseudomonadota</taxon>
        <taxon>Gammaproteobacteria</taxon>
        <taxon>Oceanospirillales</taxon>
        <taxon>Oceanospirillaceae</taxon>
        <taxon>Litoribacillus</taxon>
    </lineage>
</organism>
<dbReference type="PANTHER" id="PTHR30537:SF74">
    <property type="entry name" value="HTH-TYPE TRANSCRIPTIONAL REGULATOR TRPI"/>
    <property type="match status" value="1"/>
</dbReference>
<reference evidence="7" key="1">
    <citation type="journal article" date="2019" name="Int. J. Syst. Evol. Microbiol.">
        <title>The Global Catalogue of Microorganisms (GCM) 10K type strain sequencing project: providing services to taxonomists for standard genome sequencing and annotation.</title>
        <authorList>
            <consortium name="The Broad Institute Genomics Platform"/>
            <consortium name="The Broad Institute Genome Sequencing Center for Infectious Disease"/>
            <person name="Wu L."/>
            <person name="Ma J."/>
        </authorList>
    </citation>
    <scope>NUCLEOTIDE SEQUENCE [LARGE SCALE GENOMIC DNA]</scope>
    <source>
        <strain evidence="7">JCM 17551</strain>
    </source>
</reference>
<keyword evidence="3" id="KW-0238">DNA-binding</keyword>
<dbReference type="InterPro" id="IPR000847">
    <property type="entry name" value="LysR_HTH_N"/>
</dbReference>
<keyword evidence="7" id="KW-1185">Reference proteome</keyword>
<dbReference type="SUPFAM" id="SSF53850">
    <property type="entry name" value="Periplasmic binding protein-like II"/>
    <property type="match status" value="1"/>
</dbReference>
<dbReference type="Proteomes" id="UP001501565">
    <property type="component" value="Unassembled WGS sequence"/>
</dbReference>
<feature type="domain" description="HTH lysR-type" evidence="5">
    <location>
        <begin position="7"/>
        <end position="64"/>
    </location>
</feature>
<comment type="caution">
    <text evidence="6">The sequence shown here is derived from an EMBL/GenBank/DDBJ whole genome shotgun (WGS) entry which is preliminary data.</text>
</comment>
<evidence type="ECO:0000313" key="6">
    <source>
        <dbReference type="EMBL" id="GAA3935322.1"/>
    </source>
</evidence>
<dbReference type="Pfam" id="PF00126">
    <property type="entry name" value="HTH_1"/>
    <property type="match status" value="1"/>
</dbReference>
<dbReference type="InterPro" id="IPR036388">
    <property type="entry name" value="WH-like_DNA-bd_sf"/>
</dbReference>
<evidence type="ECO:0000256" key="2">
    <source>
        <dbReference type="ARBA" id="ARBA00023015"/>
    </source>
</evidence>
<evidence type="ECO:0000256" key="4">
    <source>
        <dbReference type="ARBA" id="ARBA00023163"/>
    </source>
</evidence>
<dbReference type="Gene3D" id="3.40.190.10">
    <property type="entry name" value="Periplasmic binding protein-like II"/>
    <property type="match status" value="2"/>
</dbReference>
<dbReference type="EMBL" id="BAABBN010000012">
    <property type="protein sequence ID" value="GAA3935322.1"/>
    <property type="molecule type" value="Genomic_DNA"/>
</dbReference>
<protein>
    <submittedName>
        <fullName evidence="6">Transcriptional regulator GcvA</fullName>
    </submittedName>
</protein>
<dbReference type="PROSITE" id="PS50931">
    <property type="entry name" value="HTH_LYSR"/>
    <property type="match status" value="1"/>
</dbReference>
<dbReference type="InterPro" id="IPR058163">
    <property type="entry name" value="LysR-type_TF_proteobact-type"/>
</dbReference>
<gene>
    <name evidence="6" type="ORF">GCM10022277_34810</name>
</gene>
<sequence length="310" mass="35562">MKYKQSPPIQYIPVFEAAARHLSFKKAADELCVSAPAVGQQIKAFEDWLGKPLFQRHTRKLSLTPEGKHYQATAMAIMKVHYQGFAEYERRFEKSALKVSAPLFVAQELIMPHYLEFSDYLPNTELRLEARMSFVDFDTDAVDAAIRFGDGNWPELDCRPLSNAFVAPVCSHNYAKSHPLNNPEELHQHRLIYAEPAMSGWGSYFWKGEETKPFDIITCDSYLAALKAASNDLGIALGIFPTANRWINEQRLHLPFPMQIKINRGFWLVSPKSEKPRPELDVLYLWVKKLFDEIPKLDSDTKILDLKELS</sequence>
<comment type="similarity">
    <text evidence="1">Belongs to the LysR transcriptional regulatory family.</text>
</comment>
<evidence type="ECO:0000313" key="7">
    <source>
        <dbReference type="Proteomes" id="UP001501565"/>
    </source>
</evidence>